<reference evidence="4 5" key="1">
    <citation type="submission" date="2019-01" db="EMBL/GenBank/DDBJ databases">
        <title>Genome sequencing of the rare red list fungi Fomitopsis rosea.</title>
        <authorList>
            <person name="Buettner E."/>
            <person name="Kellner H."/>
        </authorList>
    </citation>
    <scope>NUCLEOTIDE SEQUENCE [LARGE SCALE GENOMIC DNA]</scope>
    <source>
        <strain evidence="4 5">DSM 105464</strain>
    </source>
</reference>
<dbReference type="EMBL" id="JADCUA010000013">
    <property type="protein sequence ID" value="KAH9835189.1"/>
    <property type="molecule type" value="Genomic_DNA"/>
</dbReference>
<evidence type="ECO:0000256" key="2">
    <source>
        <dbReference type="SAM" id="SignalP"/>
    </source>
</evidence>
<feature type="chain" id="PRO_5021401047" evidence="2">
    <location>
        <begin position="21"/>
        <end position="133"/>
    </location>
</feature>
<dbReference type="InterPro" id="IPR051477">
    <property type="entry name" value="Expansin_CellWall"/>
</dbReference>
<evidence type="ECO:0000313" key="6">
    <source>
        <dbReference type="Proteomes" id="UP000814176"/>
    </source>
</evidence>
<dbReference type="GeneID" id="72006484"/>
<dbReference type="STRING" id="34475.A0A4Y9YZD0"/>
<sequence length="133" mass="14153">MVHFATLVIALCAFFAFVAASPVANLETRTTNTGTGTWYEVGLGACGSTDADSDYVVAISHDIYGSGDNCNQYMRIENTANGQVAYGQTRDKCMGCESTAIDMSPSLFQALGASLDDGTVTVSWNFMSKDYSP</sequence>
<dbReference type="PANTHER" id="PTHR31836">
    <property type="match status" value="1"/>
</dbReference>
<keyword evidence="6" id="KW-1185">Reference proteome</keyword>
<comment type="caution">
    <text evidence="4">The sequence shown here is derived from an EMBL/GenBank/DDBJ whole genome shotgun (WGS) entry which is preliminary data.</text>
</comment>
<evidence type="ECO:0000313" key="3">
    <source>
        <dbReference type="EMBL" id="KAH9835189.1"/>
    </source>
</evidence>
<dbReference type="CDD" id="cd22191">
    <property type="entry name" value="DPBB_RlpA_EXP_N-like"/>
    <property type="match status" value="1"/>
</dbReference>
<organism evidence="4 5">
    <name type="scientific">Rhodofomes roseus</name>
    <dbReference type="NCBI Taxonomy" id="34475"/>
    <lineage>
        <taxon>Eukaryota</taxon>
        <taxon>Fungi</taxon>
        <taxon>Dikarya</taxon>
        <taxon>Basidiomycota</taxon>
        <taxon>Agaricomycotina</taxon>
        <taxon>Agaricomycetes</taxon>
        <taxon>Polyporales</taxon>
        <taxon>Rhodofomes</taxon>
    </lineage>
</organism>
<dbReference type="OrthoDB" id="406505at2759"/>
<name>A0A4Y9YZD0_9APHY</name>
<reference evidence="3 6" key="2">
    <citation type="journal article" date="2021" name="Environ. Microbiol.">
        <title>Gene family expansions and transcriptome signatures uncover fungal adaptations to wood decay.</title>
        <authorList>
            <person name="Hage H."/>
            <person name="Miyauchi S."/>
            <person name="Viragh M."/>
            <person name="Drula E."/>
            <person name="Min B."/>
            <person name="Chaduli D."/>
            <person name="Navarro D."/>
            <person name="Favel A."/>
            <person name="Norest M."/>
            <person name="Lesage-Meessen L."/>
            <person name="Balint B."/>
            <person name="Merenyi Z."/>
            <person name="de Eugenio L."/>
            <person name="Morin E."/>
            <person name="Martinez A.T."/>
            <person name="Baldrian P."/>
            <person name="Stursova M."/>
            <person name="Martinez M.J."/>
            <person name="Novotny C."/>
            <person name="Magnuson J.K."/>
            <person name="Spatafora J.W."/>
            <person name="Maurice S."/>
            <person name="Pangilinan J."/>
            <person name="Andreopoulos W."/>
            <person name="LaButti K."/>
            <person name="Hundley H."/>
            <person name="Na H."/>
            <person name="Kuo A."/>
            <person name="Barry K."/>
            <person name="Lipzen A."/>
            <person name="Henrissat B."/>
            <person name="Riley R."/>
            <person name="Ahrendt S."/>
            <person name="Nagy L.G."/>
            <person name="Grigoriev I.V."/>
            <person name="Martin F."/>
            <person name="Rosso M.N."/>
        </authorList>
    </citation>
    <scope>NUCLEOTIDE SEQUENCE [LARGE SCALE GENOMIC DNA]</scope>
    <source>
        <strain evidence="3 6">CIRM-BRFM 1785</strain>
    </source>
</reference>
<evidence type="ECO:0000313" key="5">
    <source>
        <dbReference type="Proteomes" id="UP000298390"/>
    </source>
</evidence>
<protein>
    <submittedName>
        <fullName evidence="3">RlpA-like double-psi beta-barrel-protein domain-containing protein-containing protein</fullName>
    </submittedName>
</protein>
<evidence type="ECO:0000313" key="4">
    <source>
        <dbReference type="EMBL" id="TFY67117.1"/>
    </source>
</evidence>
<dbReference type="Proteomes" id="UP000814176">
    <property type="component" value="Unassembled WGS sequence"/>
</dbReference>
<dbReference type="InterPro" id="IPR036908">
    <property type="entry name" value="RlpA-like_sf"/>
</dbReference>
<accession>A0A4Y9YZD0</accession>
<gene>
    <name evidence="3" type="ORF">C8Q71DRAFT_797437</name>
    <name evidence="4" type="ORF">EVJ58_g1838</name>
</gene>
<dbReference type="RefSeq" id="XP_047777622.1">
    <property type="nucleotide sequence ID" value="XM_047925752.1"/>
</dbReference>
<dbReference type="EMBL" id="SEKV01000063">
    <property type="protein sequence ID" value="TFY67117.1"/>
    <property type="molecule type" value="Genomic_DNA"/>
</dbReference>
<dbReference type="SUPFAM" id="SSF50685">
    <property type="entry name" value="Barwin-like endoglucanases"/>
    <property type="match status" value="1"/>
</dbReference>
<proteinExistence type="predicted"/>
<dbReference type="Proteomes" id="UP000298390">
    <property type="component" value="Unassembled WGS sequence"/>
</dbReference>
<evidence type="ECO:0000256" key="1">
    <source>
        <dbReference type="ARBA" id="ARBA00022729"/>
    </source>
</evidence>
<keyword evidence="1 2" id="KW-0732">Signal</keyword>
<dbReference type="AlphaFoldDB" id="A0A4Y9YZD0"/>
<dbReference type="PANTHER" id="PTHR31836:SF25">
    <property type="entry name" value="RLPA-LIKE PROTEIN DOUBLE-PSI BETA-BARREL DOMAIN-CONTAINING PROTEIN"/>
    <property type="match status" value="1"/>
</dbReference>
<dbReference type="Gene3D" id="2.40.40.10">
    <property type="entry name" value="RlpA-like domain"/>
    <property type="match status" value="1"/>
</dbReference>
<feature type="signal peptide" evidence="2">
    <location>
        <begin position="1"/>
        <end position="20"/>
    </location>
</feature>